<feature type="region of interest" description="Disordered" evidence="4">
    <location>
        <begin position="600"/>
        <end position="670"/>
    </location>
</feature>
<dbReference type="InterPro" id="IPR005311">
    <property type="entry name" value="PBP_dimer"/>
</dbReference>
<evidence type="ECO:0008006" key="9">
    <source>
        <dbReference type="Google" id="ProtNLM"/>
    </source>
</evidence>
<evidence type="ECO:0000256" key="2">
    <source>
        <dbReference type="ARBA" id="ARBA00007171"/>
    </source>
</evidence>
<dbReference type="InterPro" id="IPR001460">
    <property type="entry name" value="PCN-bd_Tpept"/>
</dbReference>
<comment type="subcellular location">
    <subcellularLocation>
        <location evidence="1">Membrane</location>
    </subcellularLocation>
</comment>
<protein>
    <recommendedName>
        <fullName evidence="9">Penicillin-binding protein 2</fullName>
    </recommendedName>
</protein>
<name>A0A0K8J4V2_9FIRM</name>
<feature type="domain" description="Penicillin-binding protein dimerisation" evidence="6">
    <location>
        <begin position="65"/>
        <end position="213"/>
    </location>
</feature>
<dbReference type="GO" id="GO:0071555">
    <property type="term" value="P:cell wall organization"/>
    <property type="evidence" value="ECO:0007669"/>
    <property type="project" value="TreeGrafter"/>
</dbReference>
<dbReference type="Gene3D" id="3.90.1310.10">
    <property type="entry name" value="Penicillin-binding protein 2a (Domain 2)"/>
    <property type="match status" value="1"/>
</dbReference>
<feature type="compositionally biased region" description="Acidic residues" evidence="4">
    <location>
        <begin position="650"/>
        <end position="670"/>
    </location>
</feature>
<evidence type="ECO:0000313" key="8">
    <source>
        <dbReference type="Proteomes" id="UP000196053"/>
    </source>
</evidence>
<organism evidence="7 8">
    <name type="scientific">Herbinix luporum</name>
    <dbReference type="NCBI Taxonomy" id="1679721"/>
    <lineage>
        <taxon>Bacteria</taxon>
        <taxon>Bacillati</taxon>
        <taxon>Bacillota</taxon>
        <taxon>Clostridia</taxon>
        <taxon>Lachnospirales</taxon>
        <taxon>Lachnospiraceae</taxon>
        <taxon>Herbinix</taxon>
    </lineage>
</organism>
<evidence type="ECO:0000259" key="5">
    <source>
        <dbReference type="Pfam" id="PF00905"/>
    </source>
</evidence>
<evidence type="ECO:0000256" key="1">
    <source>
        <dbReference type="ARBA" id="ARBA00004370"/>
    </source>
</evidence>
<dbReference type="SUPFAM" id="SSF56601">
    <property type="entry name" value="beta-lactamase/transpeptidase-like"/>
    <property type="match status" value="1"/>
</dbReference>
<dbReference type="GO" id="GO:0005886">
    <property type="term" value="C:plasma membrane"/>
    <property type="evidence" value="ECO:0007669"/>
    <property type="project" value="TreeGrafter"/>
</dbReference>
<dbReference type="InterPro" id="IPR050515">
    <property type="entry name" value="Beta-lactam/transpept"/>
</dbReference>
<dbReference type="Gene3D" id="3.40.710.10">
    <property type="entry name" value="DD-peptidase/beta-lactamase superfamily"/>
    <property type="match status" value="1"/>
</dbReference>
<dbReference type="Pfam" id="PF03717">
    <property type="entry name" value="PBP_dimer"/>
    <property type="match status" value="1"/>
</dbReference>
<comment type="similarity">
    <text evidence="2">Belongs to the transpeptidase family.</text>
</comment>
<dbReference type="SUPFAM" id="SSF56519">
    <property type="entry name" value="Penicillin binding protein dimerisation domain"/>
    <property type="match status" value="1"/>
</dbReference>
<feature type="compositionally biased region" description="Acidic residues" evidence="4">
    <location>
        <begin position="603"/>
        <end position="625"/>
    </location>
</feature>
<sequence length="670" mass="75519">MQKTTKIRRFTSRMQARLLLVFCVITLLSIGLIGRLIYIMQTDGERYAKQVLSRQSYVSAVLPYKRGEILDRDGTVLARSELRYRLILDPYNLLENEDKIPTTLEALKSHYGIEAETVDTILKESPNSRYKILLDDLQLAQVEDFKKLIKEDKKITALWFEEKYVRTYPYNTLACDVLGFTSADNKGYWGIEEYYNEELNGINGREYGYYDSSLNIERIVKKPQNGNSVVTTIDINAQRIIQKHIKRFNEETGSLNIGVLIMDPNNGDIIAMASNEEYDLNSPRDLSGIYSEEELSNMTLEEKIEAMNKIWKNDIISSGFEPGSTFKPFTVAIGLEEAIISKDSTYYCDGKERVGGWDIRCSARHGHGELTLAETLMKSCNDAMMQIAEAEGRDLFYQYQKYFSFGQKTGIDLPGEESGLIKSVEELNAAELATSSFGQTLTTTMLQMAAGYASLVNGGYYYQPRVVKEILNDQNATVKKIEPLLIRRTVSEETSEFIKEAMYQTVELGTAKYAKVEGYTIGGKTGTAEKIPRNQGNYVVSFLGSVPAMDPSIVIYVVIDEPQNVPRQDNSSIATKFTAEIMKELLPALGIYPEGEIDYLLPDPDDITDDNTNEETDEDTNEDTNTDNNVNDDQTTNTEETTREDINSEVNDDNQEGQNEEAGEEAAGEE</sequence>
<keyword evidence="3" id="KW-0472">Membrane</keyword>
<reference evidence="8" key="1">
    <citation type="submission" date="2015-09" db="EMBL/GenBank/DDBJ databases">
        <authorList>
            <person name="Wibberg D."/>
        </authorList>
    </citation>
    <scope>NUCLEOTIDE SEQUENCE [LARGE SCALE GENOMIC DNA]</scope>
    <source>
        <strain evidence="8">SD1D</strain>
    </source>
</reference>
<accession>A0A0K8J4V2</accession>
<dbReference type="AlphaFoldDB" id="A0A0K8J4V2"/>
<dbReference type="GO" id="GO:0008658">
    <property type="term" value="F:penicillin binding"/>
    <property type="evidence" value="ECO:0007669"/>
    <property type="project" value="InterPro"/>
</dbReference>
<dbReference type="InterPro" id="IPR012338">
    <property type="entry name" value="Beta-lactam/transpept-like"/>
</dbReference>
<dbReference type="Proteomes" id="UP000196053">
    <property type="component" value="Chromosome I"/>
</dbReference>
<dbReference type="RefSeq" id="WP_058257734.1">
    <property type="nucleotide sequence ID" value="NZ_LN879430.1"/>
</dbReference>
<dbReference type="PANTHER" id="PTHR30627">
    <property type="entry name" value="PEPTIDOGLYCAN D,D-TRANSPEPTIDASE"/>
    <property type="match status" value="1"/>
</dbReference>
<dbReference type="Pfam" id="PF00905">
    <property type="entry name" value="Transpeptidase"/>
    <property type="match status" value="1"/>
</dbReference>
<proteinExistence type="inferred from homology"/>
<keyword evidence="8" id="KW-1185">Reference proteome</keyword>
<dbReference type="InterPro" id="IPR036138">
    <property type="entry name" value="PBP_dimer_sf"/>
</dbReference>
<dbReference type="PANTHER" id="PTHR30627:SF1">
    <property type="entry name" value="PEPTIDOGLYCAN D,D-TRANSPEPTIDASE FTSI"/>
    <property type="match status" value="1"/>
</dbReference>
<evidence type="ECO:0000256" key="3">
    <source>
        <dbReference type="ARBA" id="ARBA00023136"/>
    </source>
</evidence>
<dbReference type="OrthoDB" id="9804124at2"/>
<feature type="compositionally biased region" description="Low complexity" evidence="4">
    <location>
        <begin position="626"/>
        <end position="639"/>
    </location>
</feature>
<evidence type="ECO:0000259" key="6">
    <source>
        <dbReference type="Pfam" id="PF03717"/>
    </source>
</evidence>
<gene>
    <name evidence="7" type="ORF">SD1D_0815</name>
</gene>
<evidence type="ECO:0000313" key="7">
    <source>
        <dbReference type="EMBL" id="CUH92363.1"/>
    </source>
</evidence>
<feature type="domain" description="Penicillin-binding protein transpeptidase" evidence="5">
    <location>
        <begin position="258"/>
        <end position="583"/>
    </location>
</feature>
<dbReference type="KEGG" id="hsd:SD1D_0815"/>
<evidence type="ECO:0000256" key="4">
    <source>
        <dbReference type="SAM" id="MobiDB-lite"/>
    </source>
</evidence>
<dbReference type="EMBL" id="LN879430">
    <property type="protein sequence ID" value="CUH92363.1"/>
    <property type="molecule type" value="Genomic_DNA"/>
</dbReference>